<evidence type="ECO:0000313" key="4">
    <source>
        <dbReference type="EMBL" id="KAL2322842.1"/>
    </source>
</evidence>
<sequence>MAEWENYFMKKMFLPSDVITLKACLYSSFTCGACYKVMMECGNYDLVREFFGKMKRSGEVPKLLLIKEDKVDEAVEAVRDMERRGVIRTASVDKIRSLPHARPLEFTFAGMIKSSMDGGHIDDCICIFEYMKDHCAPNIGAINTMLKVYGQNDMFTKAKVLFDEVKVAKAEFCATAESGNSSVVPDMYTYNSMLEASASAQQWVYFEHVYREMIIHGYQLDQNKLLSLLVKASRAGKNTVNGPYDGIDDDGNVPNISRIMTEGAESENDILVGSQHTQPETFAFNRDQVSGGGDNDSRIFRPQNSDIEDGISSYADKHECIDNLALDKSSNELDEELWDDGRSEDDDSEGMIDRPSAYEILDEWKEMRKEDGSLLHSELGCGSCG</sequence>
<keyword evidence="1" id="KW-0677">Repeat</keyword>
<evidence type="ECO:0008006" key="6">
    <source>
        <dbReference type="Google" id="ProtNLM"/>
    </source>
</evidence>
<organism evidence="4 5">
    <name type="scientific">Flemingia macrophylla</name>
    <dbReference type="NCBI Taxonomy" id="520843"/>
    <lineage>
        <taxon>Eukaryota</taxon>
        <taxon>Viridiplantae</taxon>
        <taxon>Streptophyta</taxon>
        <taxon>Embryophyta</taxon>
        <taxon>Tracheophyta</taxon>
        <taxon>Spermatophyta</taxon>
        <taxon>Magnoliopsida</taxon>
        <taxon>eudicotyledons</taxon>
        <taxon>Gunneridae</taxon>
        <taxon>Pentapetalae</taxon>
        <taxon>rosids</taxon>
        <taxon>fabids</taxon>
        <taxon>Fabales</taxon>
        <taxon>Fabaceae</taxon>
        <taxon>Papilionoideae</taxon>
        <taxon>50 kb inversion clade</taxon>
        <taxon>NPAAA clade</taxon>
        <taxon>indigoferoid/millettioid clade</taxon>
        <taxon>Phaseoleae</taxon>
        <taxon>Flemingia</taxon>
    </lineage>
</organism>
<protein>
    <recommendedName>
        <fullName evidence="6">Pentatricopeptide repeat-containing protein</fullName>
    </recommendedName>
</protein>
<dbReference type="PANTHER" id="PTHR46935:SF2">
    <property type="entry name" value="PENTACOTRIPEPTIDE-REPEAT REGION OF PRORP DOMAIN-CONTAINING PROTEIN"/>
    <property type="match status" value="1"/>
</dbReference>
<dbReference type="InterPro" id="IPR002885">
    <property type="entry name" value="PPR_rpt"/>
</dbReference>
<evidence type="ECO:0000256" key="1">
    <source>
        <dbReference type="ARBA" id="ARBA00022737"/>
    </source>
</evidence>
<dbReference type="Proteomes" id="UP001603857">
    <property type="component" value="Unassembled WGS sequence"/>
</dbReference>
<dbReference type="Pfam" id="PF13812">
    <property type="entry name" value="PPR_3"/>
    <property type="match status" value="1"/>
</dbReference>
<dbReference type="InterPro" id="IPR044645">
    <property type="entry name" value="DG1/EMB2279-like"/>
</dbReference>
<dbReference type="PROSITE" id="PS51375">
    <property type="entry name" value="PPR"/>
    <property type="match status" value="1"/>
</dbReference>
<comment type="caution">
    <text evidence="4">The sequence shown here is derived from an EMBL/GenBank/DDBJ whole genome shotgun (WGS) entry which is preliminary data.</text>
</comment>
<accession>A0ABD1LH35</accession>
<feature type="compositionally biased region" description="Acidic residues" evidence="3">
    <location>
        <begin position="335"/>
        <end position="350"/>
    </location>
</feature>
<gene>
    <name evidence="4" type="ORF">Fmac_027221</name>
</gene>
<dbReference type="AlphaFoldDB" id="A0ABD1LH35"/>
<dbReference type="InterPro" id="IPR011990">
    <property type="entry name" value="TPR-like_helical_dom_sf"/>
</dbReference>
<dbReference type="EMBL" id="JBGMDY010000009">
    <property type="protein sequence ID" value="KAL2322842.1"/>
    <property type="molecule type" value="Genomic_DNA"/>
</dbReference>
<name>A0ABD1LH35_9FABA</name>
<keyword evidence="5" id="KW-1185">Reference proteome</keyword>
<evidence type="ECO:0000313" key="5">
    <source>
        <dbReference type="Proteomes" id="UP001603857"/>
    </source>
</evidence>
<feature type="region of interest" description="Disordered" evidence="3">
    <location>
        <begin position="335"/>
        <end position="356"/>
    </location>
</feature>
<feature type="repeat" description="PPR" evidence="2">
    <location>
        <begin position="186"/>
        <end position="220"/>
    </location>
</feature>
<evidence type="ECO:0000256" key="2">
    <source>
        <dbReference type="PROSITE-ProRule" id="PRU00708"/>
    </source>
</evidence>
<dbReference type="Pfam" id="PF01535">
    <property type="entry name" value="PPR"/>
    <property type="match status" value="1"/>
</dbReference>
<reference evidence="4 5" key="1">
    <citation type="submission" date="2024-08" db="EMBL/GenBank/DDBJ databases">
        <title>Insights into the chromosomal genome structure of Flemingia macrophylla.</title>
        <authorList>
            <person name="Ding Y."/>
            <person name="Zhao Y."/>
            <person name="Bi W."/>
            <person name="Wu M."/>
            <person name="Zhao G."/>
            <person name="Gong Y."/>
            <person name="Li W."/>
            <person name="Zhang P."/>
        </authorList>
    </citation>
    <scope>NUCLEOTIDE SEQUENCE [LARGE SCALE GENOMIC DNA]</scope>
    <source>
        <strain evidence="4">DYQJB</strain>
        <tissue evidence="4">Leaf</tissue>
    </source>
</reference>
<evidence type="ECO:0000256" key="3">
    <source>
        <dbReference type="SAM" id="MobiDB-lite"/>
    </source>
</evidence>
<dbReference type="Gene3D" id="1.25.40.10">
    <property type="entry name" value="Tetratricopeptide repeat domain"/>
    <property type="match status" value="1"/>
</dbReference>
<proteinExistence type="predicted"/>
<dbReference type="PANTHER" id="PTHR46935">
    <property type="entry name" value="OS01G0674700 PROTEIN"/>
    <property type="match status" value="1"/>
</dbReference>